<evidence type="ECO:0000256" key="2">
    <source>
        <dbReference type="ARBA" id="ARBA00022691"/>
    </source>
</evidence>
<dbReference type="STRING" id="679926.Mpet_2539"/>
<evidence type="ECO:0000256" key="6">
    <source>
        <dbReference type="ARBA" id="ARBA00023601"/>
    </source>
</evidence>
<keyword evidence="5" id="KW-0411">Iron-sulfur</keyword>
<evidence type="ECO:0000313" key="8">
    <source>
        <dbReference type="EMBL" id="ADN37283.1"/>
    </source>
</evidence>
<reference evidence="8 9" key="1">
    <citation type="journal article" date="2010" name="Stand. Genomic Sci.">
        <title>Complete genome sequence of Methanoplanus petrolearius type strain (SEBR 4847).</title>
        <authorList>
            <person name="Brambilla E."/>
            <person name="Djao O.D."/>
            <person name="Daligault H."/>
            <person name="Lapidus A."/>
            <person name="Lucas S."/>
            <person name="Hammon N."/>
            <person name="Nolan M."/>
            <person name="Tice H."/>
            <person name="Cheng J.F."/>
            <person name="Han C."/>
            <person name="Tapia R."/>
            <person name="Goodwin L."/>
            <person name="Pitluck S."/>
            <person name="Liolios K."/>
            <person name="Ivanova N."/>
            <person name="Mavromatis K."/>
            <person name="Mikhailova N."/>
            <person name="Pati A."/>
            <person name="Chen A."/>
            <person name="Palaniappan K."/>
            <person name="Land M."/>
            <person name="Hauser L."/>
            <person name="Chang Y.J."/>
            <person name="Jeffries C.D."/>
            <person name="Rohde M."/>
            <person name="Spring S."/>
            <person name="Sikorski J."/>
            <person name="Goker M."/>
            <person name="Woyke T."/>
            <person name="Bristow J."/>
            <person name="Eisen J.A."/>
            <person name="Markowitz V."/>
            <person name="Hugenholtz P."/>
            <person name="Kyrpides N.C."/>
            <person name="Klenk H.P."/>
        </authorList>
    </citation>
    <scope>NUCLEOTIDE SEQUENCE [LARGE SCALE GENOMIC DNA]</scope>
    <source>
        <strain evidence="9">DSM 11571 / OCM 486 / SEBR 4847</strain>
    </source>
</reference>
<dbReference type="SUPFAM" id="SSF102114">
    <property type="entry name" value="Radical SAM enzymes"/>
    <property type="match status" value="1"/>
</dbReference>
<evidence type="ECO:0000256" key="4">
    <source>
        <dbReference type="ARBA" id="ARBA00023004"/>
    </source>
</evidence>
<keyword evidence="9" id="KW-1185">Reference proteome</keyword>
<sequence>MKNSIYNIFIPAGEDEFVCFNSLSGSSALVDGEVRKMIEDPGEATAGPGDEIRGRMMKLGILVGDTVDERKIFDYKFSLDRYSAKISSFIIYPTYGCNLACPYCYETGLKLPKKRMDEATVEKTIEFIRHTTVSNNSRMIILGFFGGEPLLETETCRTIAEEIFEWAKERSIEYYGTLTTNGTLIDDKTVLDLFPYISSLQVTLDGAEDFHNSKRFYSGGRGTYQDIMTNVGRLKDWDGHISFRVHIFSDLNDVKVLLEDLKRRGFDKNPKFHIYFALAAPSDACLHFIDDEEMVRGSEKASVLLPGARRLAAACGFSTEITDDTISGEYLHSCCGYIKKGVYMIDPHGDIYMCPVFTGDKQYSIGSVHAGSFDERTPFYYKILTKSPLTVAECRDCEYLPLCGGGCPMERYMRDSVPGSVYCGLNKELIGKKIEEHFSRKISARGDD</sequence>
<dbReference type="InterPro" id="IPR058240">
    <property type="entry name" value="rSAM_sf"/>
</dbReference>
<dbReference type="SFLD" id="SFLDG01067">
    <property type="entry name" value="SPASM/twitch_domain_containing"/>
    <property type="match status" value="1"/>
</dbReference>
<dbReference type="CDD" id="cd01335">
    <property type="entry name" value="Radical_SAM"/>
    <property type="match status" value="1"/>
</dbReference>
<name>E1RF39_METP4</name>
<dbReference type="GeneID" id="9745032"/>
<accession>E1RF39</accession>
<gene>
    <name evidence="8" type="ordered locus">Mpet_2539</name>
</gene>
<dbReference type="GO" id="GO:0046872">
    <property type="term" value="F:metal ion binding"/>
    <property type="evidence" value="ECO:0007669"/>
    <property type="project" value="UniProtKB-KW"/>
</dbReference>
<dbReference type="SFLD" id="SFLDG01386">
    <property type="entry name" value="main_SPASM_domain-containing"/>
    <property type="match status" value="1"/>
</dbReference>
<dbReference type="Proteomes" id="UP000006565">
    <property type="component" value="Chromosome"/>
</dbReference>
<dbReference type="EMBL" id="CP002117">
    <property type="protein sequence ID" value="ADN37283.1"/>
    <property type="molecule type" value="Genomic_DNA"/>
</dbReference>
<dbReference type="RefSeq" id="WP_013330456.1">
    <property type="nucleotide sequence ID" value="NC_014507.1"/>
</dbReference>
<dbReference type="Pfam" id="PF04055">
    <property type="entry name" value="Radical_SAM"/>
    <property type="match status" value="1"/>
</dbReference>
<dbReference type="Gene3D" id="3.20.20.70">
    <property type="entry name" value="Aldolase class I"/>
    <property type="match status" value="1"/>
</dbReference>
<dbReference type="NCBIfam" id="TIGR04085">
    <property type="entry name" value="rSAM_more_4Fe4S"/>
    <property type="match status" value="1"/>
</dbReference>
<evidence type="ECO:0000256" key="3">
    <source>
        <dbReference type="ARBA" id="ARBA00022723"/>
    </source>
</evidence>
<dbReference type="OrthoDB" id="5620at2157"/>
<keyword evidence="2" id="KW-0949">S-adenosyl-L-methionine</keyword>
<evidence type="ECO:0000259" key="7">
    <source>
        <dbReference type="Pfam" id="PF04055"/>
    </source>
</evidence>
<keyword evidence="4" id="KW-0408">Iron</keyword>
<dbReference type="InterPro" id="IPR023885">
    <property type="entry name" value="4Fe4S-binding_SPASM_dom"/>
</dbReference>
<dbReference type="PANTHER" id="PTHR43273:SF3">
    <property type="entry name" value="ANAEROBIC SULFATASE-MATURATING ENZYME HOMOLOG ASLB-RELATED"/>
    <property type="match status" value="1"/>
</dbReference>
<dbReference type="KEGG" id="mpi:Mpet_2539"/>
<feature type="domain" description="Radical SAM core" evidence="7">
    <location>
        <begin position="91"/>
        <end position="242"/>
    </location>
</feature>
<dbReference type="InterPro" id="IPR013785">
    <property type="entry name" value="Aldolase_TIM"/>
</dbReference>
<organism evidence="8 9">
    <name type="scientific">Methanolacinia petrolearia (strain DSM 11571 / OCM 486 / SEBR 4847)</name>
    <name type="common">Methanoplanus petrolearius</name>
    <dbReference type="NCBI Taxonomy" id="679926"/>
    <lineage>
        <taxon>Archaea</taxon>
        <taxon>Methanobacteriati</taxon>
        <taxon>Methanobacteriota</taxon>
        <taxon>Stenosarchaea group</taxon>
        <taxon>Methanomicrobia</taxon>
        <taxon>Methanomicrobiales</taxon>
        <taxon>Methanomicrobiaceae</taxon>
        <taxon>Methanolacinia</taxon>
    </lineage>
</organism>
<protein>
    <submittedName>
        <fullName evidence="8">Radical SAM domain protein</fullName>
    </submittedName>
</protein>
<evidence type="ECO:0000256" key="5">
    <source>
        <dbReference type="ARBA" id="ARBA00023014"/>
    </source>
</evidence>
<dbReference type="InterPro" id="IPR023867">
    <property type="entry name" value="Sulphatase_maturase_rSAM"/>
</dbReference>
<dbReference type="eggNOG" id="arCOG00945">
    <property type="taxonomic scope" value="Archaea"/>
</dbReference>
<dbReference type="UniPathway" id="UPA00782"/>
<comment type="cofactor">
    <cofactor evidence="1">
        <name>[4Fe-4S] cluster</name>
        <dbReference type="ChEBI" id="CHEBI:49883"/>
    </cofactor>
</comment>
<dbReference type="SFLD" id="SFLDS00029">
    <property type="entry name" value="Radical_SAM"/>
    <property type="match status" value="1"/>
</dbReference>
<keyword evidence="3" id="KW-0479">Metal-binding</keyword>
<dbReference type="HOGENOM" id="CLU_009273_3_1_2"/>
<dbReference type="GO" id="GO:0016491">
    <property type="term" value="F:oxidoreductase activity"/>
    <property type="evidence" value="ECO:0007669"/>
    <property type="project" value="InterPro"/>
</dbReference>
<dbReference type="GO" id="GO:0051536">
    <property type="term" value="F:iron-sulfur cluster binding"/>
    <property type="evidence" value="ECO:0007669"/>
    <property type="project" value="UniProtKB-KW"/>
</dbReference>
<evidence type="ECO:0000256" key="1">
    <source>
        <dbReference type="ARBA" id="ARBA00001966"/>
    </source>
</evidence>
<dbReference type="InterPro" id="IPR007197">
    <property type="entry name" value="rSAM"/>
</dbReference>
<proteinExistence type="inferred from homology"/>
<comment type="similarity">
    <text evidence="6">Belongs to the radical SAM superfamily. Anaerobic sulfatase-maturating enzyme family.</text>
</comment>
<dbReference type="SFLD" id="SFLDG01384">
    <property type="entry name" value="thioether_bond_formation_requi"/>
    <property type="match status" value="1"/>
</dbReference>
<dbReference type="AlphaFoldDB" id="E1RF39"/>
<dbReference type="PANTHER" id="PTHR43273">
    <property type="entry name" value="ANAEROBIC SULFATASE-MATURATING ENZYME HOMOLOG ASLB-RELATED"/>
    <property type="match status" value="1"/>
</dbReference>
<evidence type="ECO:0000313" key="9">
    <source>
        <dbReference type="Proteomes" id="UP000006565"/>
    </source>
</evidence>